<sequence>AIIVGSPRVASSRTFPEVPVQDLAYPFLPSRVVLSLTGLSARTLRRLEVAGVLAPRRSRGPRLYSWREVERLQQAAHLVKAGRLSVDEVKRLLRRSHAASLDRDWVIARPRPRVRRGRALGGAGGLRGTPTRRMR</sequence>
<dbReference type="AlphaFoldDB" id="A0A537JM37"/>
<evidence type="ECO:0000259" key="1">
    <source>
        <dbReference type="PROSITE" id="PS50937"/>
    </source>
</evidence>
<dbReference type="InterPro" id="IPR009061">
    <property type="entry name" value="DNA-bd_dom_put_sf"/>
</dbReference>
<dbReference type="InterPro" id="IPR000551">
    <property type="entry name" value="MerR-type_HTH_dom"/>
</dbReference>
<dbReference type="Pfam" id="PF13411">
    <property type="entry name" value="MerR_1"/>
    <property type="match status" value="1"/>
</dbReference>
<feature type="domain" description="HTH merR-type" evidence="1">
    <location>
        <begin position="36"/>
        <end position="95"/>
    </location>
</feature>
<gene>
    <name evidence="2" type="ORF">E6H04_01050</name>
</gene>
<dbReference type="SUPFAM" id="SSF46955">
    <property type="entry name" value="Putative DNA-binding domain"/>
    <property type="match status" value="1"/>
</dbReference>
<dbReference type="GO" id="GO:0006355">
    <property type="term" value="P:regulation of DNA-templated transcription"/>
    <property type="evidence" value="ECO:0007669"/>
    <property type="project" value="InterPro"/>
</dbReference>
<accession>A0A537JM37</accession>
<name>A0A537JM37_9BACT</name>
<dbReference type="SMART" id="SM00422">
    <property type="entry name" value="HTH_MERR"/>
    <property type="match status" value="1"/>
</dbReference>
<dbReference type="GO" id="GO:0003677">
    <property type="term" value="F:DNA binding"/>
    <property type="evidence" value="ECO:0007669"/>
    <property type="project" value="InterPro"/>
</dbReference>
<comment type="caution">
    <text evidence="2">The sequence shown here is derived from an EMBL/GenBank/DDBJ whole genome shotgun (WGS) entry which is preliminary data.</text>
</comment>
<dbReference type="EMBL" id="VBAO01000024">
    <property type="protein sequence ID" value="TMI84605.1"/>
    <property type="molecule type" value="Genomic_DNA"/>
</dbReference>
<feature type="non-terminal residue" evidence="2">
    <location>
        <position position="1"/>
    </location>
</feature>
<dbReference type="CDD" id="cd00592">
    <property type="entry name" value="HTH_MerR-like"/>
    <property type="match status" value="1"/>
</dbReference>
<protein>
    <submittedName>
        <fullName evidence="2">MerR family transcriptional regulator</fullName>
    </submittedName>
</protein>
<proteinExistence type="predicted"/>
<evidence type="ECO:0000313" key="2">
    <source>
        <dbReference type="EMBL" id="TMI84605.1"/>
    </source>
</evidence>
<organism evidence="2 3">
    <name type="scientific">Candidatus Segetimicrobium genomatis</name>
    <dbReference type="NCBI Taxonomy" id="2569760"/>
    <lineage>
        <taxon>Bacteria</taxon>
        <taxon>Bacillati</taxon>
        <taxon>Candidatus Sysuimicrobiota</taxon>
        <taxon>Candidatus Sysuimicrobiia</taxon>
        <taxon>Candidatus Sysuimicrobiales</taxon>
        <taxon>Candidatus Segetimicrobiaceae</taxon>
        <taxon>Candidatus Segetimicrobium</taxon>
    </lineage>
</organism>
<dbReference type="PROSITE" id="PS50937">
    <property type="entry name" value="HTH_MERR_2"/>
    <property type="match status" value="1"/>
</dbReference>
<dbReference type="Gene3D" id="1.10.1660.10">
    <property type="match status" value="1"/>
</dbReference>
<reference evidence="2 3" key="1">
    <citation type="journal article" date="2019" name="Nat. Microbiol.">
        <title>Mediterranean grassland soil C-N compound turnover is dependent on rainfall and depth, and is mediated by genomically divergent microorganisms.</title>
        <authorList>
            <person name="Diamond S."/>
            <person name="Andeer P.F."/>
            <person name="Li Z."/>
            <person name="Crits-Christoph A."/>
            <person name="Burstein D."/>
            <person name="Anantharaman K."/>
            <person name="Lane K.R."/>
            <person name="Thomas B.C."/>
            <person name="Pan C."/>
            <person name="Northen T.R."/>
            <person name="Banfield J.F."/>
        </authorList>
    </citation>
    <scope>NUCLEOTIDE SEQUENCE [LARGE SCALE GENOMIC DNA]</scope>
    <source>
        <strain evidence="2">NP_7</strain>
    </source>
</reference>
<dbReference type="Proteomes" id="UP000320048">
    <property type="component" value="Unassembled WGS sequence"/>
</dbReference>
<evidence type="ECO:0000313" key="3">
    <source>
        <dbReference type="Proteomes" id="UP000320048"/>
    </source>
</evidence>